<evidence type="ECO:0000256" key="1">
    <source>
        <dbReference type="SAM" id="MobiDB-lite"/>
    </source>
</evidence>
<sequence length="68" mass="7561">MGVPPARAKPRAWGRVGAAAPRQRRAARPTPGRHQRRAPHRPTPTDRQPTRPAPHQAGRRARPTVRAQ</sequence>
<evidence type="ECO:0000313" key="2">
    <source>
        <dbReference type="EMBL" id="AWT44760.1"/>
    </source>
</evidence>
<dbReference type="EMBL" id="CP029788">
    <property type="protein sequence ID" value="AWT44760.1"/>
    <property type="molecule type" value="Genomic_DNA"/>
</dbReference>
<dbReference type="AlphaFoldDB" id="A0A2U9P4T8"/>
<dbReference type="KEGG" id="sact:DMT42_22350"/>
<evidence type="ECO:0000313" key="3">
    <source>
        <dbReference type="Proteomes" id="UP000247634"/>
    </source>
</evidence>
<name>A0A2U9P4T8_STRAS</name>
<proteinExistence type="predicted"/>
<reference evidence="2 3" key="1">
    <citation type="submission" date="2018-06" db="EMBL/GenBank/DDBJ databases">
        <title>The complete genome sequence of a nosiheptide producer Streptomyces actuosus ATCC 25421: deducing the ability of producing a new class III lantibiotics.</title>
        <authorList>
            <person name="Liu W."/>
            <person name="Sun F."/>
            <person name="Hu Y."/>
        </authorList>
    </citation>
    <scope>NUCLEOTIDE SEQUENCE [LARGE SCALE GENOMIC DNA]</scope>
    <source>
        <strain evidence="2 3">ATCC 25421</strain>
    </source>
</reference>
<organism evidence="2 3">
    <name type="scientific">Streptomyces actuosus</name>
    <dbReference type="NCBI Taxonomy" id="1885"/>
    <lineage>
        <taxon>Bacteria</taxon>
        <taxon>Bacillati</taxon>
        <taxon>Actinomycetota</taxon>
        <taxon>Actinomycetes</taxon>
        <taxon>Kitasatosporales</taxon>
        <taxon>Streptomycetaceae</taxon>
        <taxon>Streptomyces</taxon>
    </lineage>
</organism>
<feature type="region of interest" description="Disordered" evidence="1">
    <location>
        <begin position="1"/>
        <end position="68"/>
    </location>
</feature>
<gene>
    <name evidence="2" type="ORF">DMT42_22350</name>
</gene>
<keyword evidence="3" id="KW-1185">Reference proteome</keyword>
<accession>A0A2U9P4T8</accession>
<protein>
    <submittedName>
        <fullName evidence="2">Uncharacterized protein</fullName>
    </submittedName>
</protein>
<dbReference type="Proteomes" id="UP000247634">
    <property type="component" value="Chromosome"/>
</dbReference>
<feature type="compositionally biased region" description="Basic residues" evidence="1">
    <location>
        <begin position="57"/>
        <end position="68"/>
    </location>
</feature>
<feature type="compositionally biased region" description="Basic residues" evidence="1">
    <location>
        <begin position="22"/>
        <end position="40"/>
    </location>
</feature>